<dbReference type="GO" id="GO:0006805">
    <property type="term" value="P:xenobiotic metabolic process"/>
    <property type="evidence" value="ECO:0007669"/>
    <property type="project" value="TreeGrafter"/>
</dbReference>
<dbReference type="InterPro" id="IPR001128">
    <property type="entry name" value="Cyt_P450"/>
</dbReference>
<protein>
    <submittedName>
        <fullName evidence="15">Cytochrome P450 2J6-like</fullName>
    </submittedName>
</protein>
<evidence type="ECO:0000256" key="1">
    <source>
        <dbReference type="ARBA" id="ARBA00001971"/>
    </source>
</evidence>
<dbReference type="GO" id="GO:0005506">
    <property type="term" value="F:iron ion binding"/>
    <property type="evidence" value="ECO:0007669"/>
    <property type="project" value="InterPro"/>
</dbReference>
<evidence type="ECO:0000313" key="15">
    <source>
        <dbReference type="EMBL" id="CAI5776035.1"/>
    </source>
</evidence>
<dbReference type="GO" id="GO:0016712">
    <property type="term" value="F:oxidoreductase activity, acting on paired donors, with incorporation or reduction of molecular oxygen, reduced flavin or flavoprotein as one donor, and incorporation of one atom of oxygen"/>
    <property type="evidence" value="ECO:0007669"/>
    <property type="project" value="TreeGrafter"/>
</dbReference>
<keyword evidence="10 13" id="KW-0408">Iron</keyword>
<dbReference type="PANTHER" id="PTHR24300:SF134">
    <property type="entry name" value="CYTOCHROME P450, FAMILY 2, SUBFAMILY AB, POLYPEPTIDE 2-RELATED"/>
    <property type="match status" value="1"/>
</dbReference>
<evidence type="ECO:0000256" key="5">
    <source>
        <dbReference type="ARBA" id="ARBA00022617"/>
    </source>
</evidence>
<evidence type="ECO:0000256" key="14">
    <source>
        <dbReference type="RuleBase" id="RU000461"/>
    </source>
</evidence>
<dbReference type="EMBL" id="OX395130">
    <property type="protein sequence ID" value="CAI5776035.1"/>
    <property type="molecule type" value="Genomic_DNA"/>
</dbReference>
<evidence type="ECO:0000256" key="3">
    <source>
        <dbReference type="ARBA" id="ARBA00004406"/>
    </source>
</evidence>
<dbReference type="PRINTS" id="PR00463">
    <property type="entry name" value="EP450I"/>
</dbReference>
<feature type="binding site" description="axial binding residue" evidence="13">
    <location>
        <position position="294"/>
    </location>
    <ligand>
        <name>heme</name>
        <dbReference type="ChEBI" id="CHEBI:30413"/>
    </ligand>
    <ligandPart>
        <name>Fe</name>
        <dbReference type="ChEBI" id="CHEBI:18248"/>
    </ligandPart>
</feature>
<evidence type="ECO:0000256" key="10">
    <source>
        <dbReference type="ARBA" id="ARBA00023004"/>
    </source>
</evidence>
<keyword evidence="12" id="KW-0472">Membrane</keyword>
<gene>
    <name evidence="15" type="ORF">PODLI_1B034281</name>
</gene>
<comment type="subcellular location">
    <subcellularLocation>
        <location evidence="3">Endoplasmic reticulum membrane</location>
        <topology evidence="3">Peripheral membrane protein</topology>
    </subcellularLocation>
    <subcellularLocation>
        <location evidence="2">Microsome membrane</location>
        <topology evidence="2">Peripheral membrane protein</topology>
    </subcellularLocation>
</comment>
<evidence type="ECO:0000313" key="16">
    <source>
        <dbReference type="Proteomes" id="UP001178461"/>
    </source>
</evidence>
<evidence type="ECO:0000256" key="6">
    <source>
        <dbReference type="ARBA" id="ARBA00022723"/>
    </source>
</evidence>
<dbReference type="InterPro" id="IPR050182">
    <property type="entry name" value="Cytochrome_P450_fam2"/>
</dbReference>
<dbReference type="InterPro" id="IPR036396">
    <property type="entry name" value="Cyt_P450_sf"/>
</dbReference>
<keyword evidence="7" id="KW-0256">Endoplasmic reticulum</keyword>
<dbReference type="Pfam" id="PF00067">
    <property type="entry name" value="p450"/>
    <property type="match status" value="1"/>
</dbReference>
<dbReference type="PROSITE" id="PS00086">
    <property type="entry name" value="CYTOCHROME_P450"/>
    <property type="match status" value="1"/>
</dbReference>
<name>A0AA35P7R8_9SAUR</name>
<keyword evidence="6 13" id="KW-0479">Metal-binding</keyword>
<dbReference type="PRINTS" id="PR00385">
    <property type="entry name" value="P450"/>
</dbReference>
<accession>A0AA35P7R8</accession>
<comment type="similarity">
    <text evidence="4 14">Belongs to the cytochrome P450 family.</text>
</comment>
<reference evidence="15" key="1">
    <citation type="submission" date="2022-12" db="EMBL/GenBank/DDBJ databases">
        <authorList>
            <person name="Alioto T."/>
            <person name="Alioto T."/>
            <person name="Gomez Garrido J."/>
        </authorList>
    </citation>
    <scope>NUCLEOTIDE SEQUENCE</scope>
</reference>
<dbReference type="SUPFAM" id="SSF48264">
    <property type="entry name" value="Cytochrome P450"/>
    <property type="match status" value="1"/>
</dbReference>
<dbReference type="GO" id="GO:0005789">
    <property type="term" value="C:endoplasmic reticulum membrane"/>
    <property type="evidence" value="ECO:0007669"/>
    <property type="project" value="UniProtKB-SubCell"/>
</dbReference>
<dbReference type="GO" id="GO:0006082">
    <property type="term" value="P:organic acid metabolic process"/>
    <property type="evidence" value="ECO:0007669"/>
    <property type="project" value="TreeGrafter"/>
</dbReference>
<evidence type="ECO:0000256" key="13">
    <source>
        <dbReference type="PIRSR" id="PIRSR602401-1"/>
    </source>
</evidence>
<keyword evidence="8" id="KW-0492">Microsome</keyword>
<dbReference type="FunFam" id="1.10.630.10:FF:000238">
    <property type="entry name" value="Cytochrome P450 2A6"/>
    <property type="match status" value="1"/>
</dbReference>
<evidence type="ECO:0000256" key="8">
    <source>
        <dbReference type="ARBA" id="ARBA00022848"/>
    </source>
</evidence>
<keyword evidence="9 14" id="KW-0560">Oxidoreductase</keyword>
<evidence type="ECO:0000256" key="7">
    <source>
        <dbReference type="ARBA" id="ARBA00022824"/>
    </source>
</evidence>
<evidence type="ECO:0000256" key="11">
    <source>
        <dbReference type="ARBA" id="ARBA00023033"/>
    </source>
</evidence>
<evidence type="ECO:0000256" key="12">
    <source>
        <dbReference type="ARBA" id="ARBA00023136"/>
    </source>
</evidence>
<dbReference type="Proteomes" id="UP001178461">
    <property type="component" value="Chromosome 5"/>
</dbReference>
<keyword evidence="5 13" id="KW-0349">Heme</keyword>
<dbReference type="GO" id="GO:0020037">
    <property type="term" value="F:heme binding"/>
    <property type="evidence" value="ECO:0007669"/>
    <property type="project" value="InterPro"/>
</dbReference>
<keyword evidence="11 14" id="KW-0503">Monooxygenase</keyword>
<dbReference type="InterPro" id="IPR002401">
    <property type="entry name" value="Cyt_P450_E_grp-I"/>
</dbReference>
<dbReference type="InterPro" id="IPR017972">
    <property type="entry name" value="Cyt_P450_CS"/>
</dbReference>
<evidence type="ECO:0000256" key="9">
    <source>
        <dbReference type="ARBA" id="ARBA00023002"/>
    </source>
</evidence>
<organism evidence="15 16">
    <name type="scientific">Podarcis lilfordi</name>
    <name type="common">Lilford's wall lizard</name>
    <dbReference type="NCBI Taxonomy" id="74358"/>
    <lineage>
        <taxon>Eukaryota</taxon>
        <taxon>Metazoa</taxon>
        <taxon>Chordata</taxon>
        <taxon>Craniata</taxon>
        <taxon>Vertebrata</taxon>
        <taxon>Euteleostomi</taxon>
        <taxon>Lepidosauria</taxon>
        <taxon>Squamata</taxon>
        <taxon>Bifurcata</taxon>
        <taxon>Unidentata</taxon>
        <taxon>Episquamata</taxon>
        <taxon>Laterata</taxon>
        <taxon>Lacertibaenia</taxon>
        <taxon>Lacertidae</taxon>
        <taxon>Podarcis</taxon>
    </lineage>
</organism>
<evidence type="ECO:0000256" key="4">
    <source>
        <dbReference type="ARBA" id="ARBA00010617"/>
    </source>
</evidence>
<comment type="cofactor">
    <cofactor evidence="1 13">
        <name>heme</name>
        <dbReference type="ChEBI" id="CHEBI:30413"/>
    </cofactor>
</comment>
<proteinExistence type="inferred from homology"/>
<dbReference type="PANTHER" id="PTHR24300">
    <property type="entry name" value="CYTOCHROME P450 508A4-RELATED"/>
    <property type="match status" value="1"/>
</dbReference>
<dbReference type="Gene3D" id="1.10.630.10">
    <property type="entry name" value="Cytochrome P450"/>
    <property type="match status" value="1"/>
</dbReference>
<dbReference type="AlphaFoldDB" id="A0AA35P7R8"/>
<sequence length="348" mass="39106">MDRSYARRTQRGESIQGLGGGAFPALLLKGWVGRLGGLQAFEVTAQLKSIKRQQLLDMKCSTGELQVESVCRTLYNAFPSLMQHLPGPHKMVFSSCEFMCSFIRKEVENCQKGGVSQEQKDYTHLYLAQIDKEKIDSTTTFDEDNLVQVIFDLFAGGTDTLVATLSWALLFMVAHPNIQEQVQKELGSALSPSKLVCYEDRKRLPYTSAVIKETQRFSNVILFGAPRVCVDDMNVLGNFIEKNTLVIPDLCSINLDPKLWETPRQFNPNHFLDKDGKFIVRDEFLPFGTGSRACLGKHIAQVELFVLFTSLVRAFTFRLPEGVKEVNTEPVIAAVLHPRPFKLCAVPH</sequence>
<keyword evidence="16" id="KW-1185">Reference proteome</keyword>
<evidence type="ECO:0000256" key="2">
    <source>
        <dbReference type="ARBA" id="ARBA00004174"/>
    </source>
</evidence>